<accession>A0A6C0APW2</accession>
<dbReference type="GO" id="GO:0016740">
    <property type="term" value="F:transferase activity"/>
    <property type="evidence" value="ECO:0007669"/>
    <property type="project" value="UniProtKB-KW"/>
</dbReference>
<dbReference type="SUPFAM" id="SSF53335">
    <property type="entry name" value="S-adenosyl-L-methionine-dependent methyltransferases"/>
    <property type="match status" value="1"/>
</dbReference>
<protein>
    <recommendedName>
        <fullName evidence="4">PABS domain-containing protein</fullName>
    </recommendedName>
</protein>
<evidence type="ECO:0000256" key="2">
    <source>
        <dbReference type="ARBA" id="ARBA00022679"/>
    </source>
</evidence>
<name>A0A6C0APW2_9ZZZZ</name>
<dbReference type="PANTHER" id="PTHR43317">
    <property type="entry name" value="THERMOSPERMINE SYNTHASE ACAULIS5"/>
    <property type="match status" value="1"/>
</dbReference>
<dbReference type="EMBL" id="MN740758">
    <property type="protein sequence ID" value="QHS81500.1"/>
    <property type="molecule type" value="Genomic_DNA"/>
</dbReference>
<dbReference type="InterPro" id="IPR029063">
    <property type="entry name" value="SAM-dependent_MTases_sf"/>
</dbReference>
<evidence type="ECO:0000256" key="3">
    <source>
        <dbReference type="ARBA" id="ARBA00023115"/>
    </source>
</evidence>
<dbReference type="PANTHER" id="PTHR43317:SF1">
    <property type="entry name" value="THERMOSPERMINE SYNTHASE ACAULIS5"/>
    <property type="match status" value="1"/>
</dbReference>
<dbReference type="GO" id="GO:0006596">
    <property type="term" value="P:polyamine biosynthetic process"/>
    <property type="evidence" value="ECO:0007669"/>
    <property type="project" value="UniProtKB-KW"/>
</dbReference>
<dbReference type="Gene3D" id="3.40.50.150">
    <property type="entry name" value="Vaccinia Virus protein VP39"/>
    <property type="match status" value="1"/>
</dbReference>
<keyword evidence="3" id="KW-0620">Polyamine biosynthesis</keyword>
<organism evidence="5">
    <name type="scientific">viral metagenome</name>
    <dbReference type="NCBI Taxonomy" id="1070528"/>
    <lineage>
        <taxon>unclassified sequences</taxon>
        <taxon>metagenomes</taxon>
        <taxon>organismal metagenomes</taxon>
    </lineage>
</organism>
<dbReference type="AlphaFoldDB" id="A0A6C0APW2"/>
<proteinExistence type="inferred from homology"/>
<evidence type="ECO:0000259" key="4">
    <source>
        <dbReference type="PROSITE" id="PS51006"/>
    </source>
</evidence>
<sequence length="247" mass="28543">MTDTEDYVEDNPQLSVTYIWKGCRIITDIITEKGTRIEMVDRPVWGLSCFMDKVVQSCELDEHRYHGSFVISGARLIPKGVVSPKICIFGGGEGALARDIFHYLPTTESIHMIEWDKGVVDLFQQRFQQWARGAWEDPRLTIQYEDAFSVCKEERTNRYDMVLVDLFDIEEADLTKWKDFIRSASRWTRGSFAMYIGTQAPSVKTNGGISRKLRRTLKDCGFMTKFKSFYIPSFHGYAVFLLGKRLV</sequence>
<dbReference type="Pfam" id="PF01564">
    <property type="entry name" value="Spermine_synth"/>
    <property type="match status" value="1"/>
</dbReference>
<dbReference type="PROSITE" id="PS51006">
    <property type="entry name" value="PABS_2"/>
    <property type="match status" value="1"/>
</dbReference>
<keyword evidence="2" id="KW-0808">Transferase</keyword>
<evidence type="ECO:0000313" key="5">
    <source>
        <dbReference type="EMBL" id="QHS81500.1"/>
    </source>
</evidence>
<reference evidence="5" key="1">
    <citation type="journal article" date="2020" name="Nature">
        <title>Giant virus diversity and host interactions through global metagenomics.</title>
        <authorList>
            <person name="Schulz F."/>
            <person name="Roux S."/>
            <person name="Paez-Espino D."/>
            <person name="Jungbluth S."/>
            <person name="Walsh D.A."/>
            <person name="Denef V.J."/>
            <person name="McMahon K.D."/>
            <person name="Konstantinidis K.T."/>
            <person name="Eloe-Fadrosh E.A."/>
            <person name="Kyrpides N.C."/>
            <person name="Woyke T."/>
        </authorList>
    </citation>
    <scope>NUCLEOTIDE SEQUENCE</scope>
    <source>
        <strain evidence="5">GVMAG-S-1101164-72</strain>
    </source>
</reference>
<dbReference type="InterPro" id="IPR030374">
    <property type="entry name" value="PABS"/>
</dbReference>
<feature type="domain" description="PABS" evidence="4">
    <location>
        <begin position="1"/>
        <end position="247"/>
    </location>
</feature>
<evidence type="ECO:0000256" key="1">
    <source>
        <dbReference type="ARBA" id="ARBA00007867"/>
    </source>
</evidence>
<comment type="similarity">
    <text evidence="1">Belongs to the spermidine/spermine synthase family.</text>
</comment>